<proteinExistence type="predicted"/>
<protein>
    <recommendedName>
        <fullName evidence="4">Ethylmalonyl-CoA decarboxylase</fullName>
    </recommendedName>
</protein>
<dbReference type="EMBL" id="JARAKH010000043">
    <property type="protein sequence ID" value="KAK8379082.1"/>
    <property type="molecule type" value="Genomic_DNA"/>
</dbReference>
<dbReference type="Gene3D" id="3.90.226.10">
    <property type="entry name" value="2-enoyl-CoA Hydratase, Chain A, domain 1"/>
    <property type="match status" value="1"/>
</dbReference>
<dbReference type="AlphaFoldDB" id="A0AAW0SWK9"/>
<dbReference type="CDD" id="cd06558">
    <property type="entry name" value="crotonase-like"/>
    <property type="match status" value="1"/>
</dbReference>
<keyword evidence="1" id="KW-0456">Lyase</keyword>
<reference evidence="2 3" key="1">
    <citation type="submission" date="2023-03" db="EMBL/GenBank/DDBJ databases">
        <title>High-quality genome of Scylla paramamosain provides insights in environmental adaptation.</title>
        <authorList>
            <person name="Zhang L."/>
        </authorList>
    </citation>
    <scope>NUCLEOTIDE SEQUENCE [LARGE SCALE GENOMIC DNA]</scope>
    <source>
        <strain evidence="2">LZ_2023a</strain>
        <tissue evidence="2">Muscle</tissue>
    </source>
</reference>
<comment type="caution">
    <text evidence="2">The sequence shown here is derived from an EMBL/GenBank/DDBJ whole genome shotgun (WGS) entry which is preliminary data.</text>
</comment>
<gene>
    <name evidence="2" type="ORF">O3P69_019124</name>
</gene>
<dbReference type="GO" id="GO:0006635">
    <property type="term" value="P:fatty acid beta-oxidation"/>
    <property type="evidence" value="ECO:0007669"/>
    <property type="project" value="TreeGrafter"/>
</dbReference>
<dbReference type="PANTHER" id="PTHR11941">
    <property type="entry name" value="ENOYL-COA HYDRATASE-RELATED"/>
    <property type="match status" value="1"/>
</dbReference>
<organism evidence="2 3">
    <name type="scientific">Scylla paramamosain</name>
    <name type="common">Mud crab</name>
    <dbReference type="NCBI Taxonomy" id="85552"/>
    <lineage>
        <taxon>Eukaryota</taxon>
        <taxon>Metazoa</taxon>
        <taxon>Ecdysozoa</taxon>
        <taxon>Arthropoda</taxon>
        <taxon>Crustacea</taxon>
        <taxon>Multicrustacea</taxon>
        <taxon>Malacostraca</taxon>
        <taxon>Eumalacostraca</taxon>
        <taxon>Eucarida</taxon>
        <taxon>Decapoda</taxon>
        <taxon>Pleocyemata</taxon>
        <taxon>Brachyura</taxon>
        <taxon>Eubrachyura</taxon>
        <taxon>Portunoidea</taxon>
        <taxon>Portunidae</taxon>
        <taxon>Portuninae</taxon>
        <taxon>Scylla</taxon>
    </lineage>
</organism>
<dbReference type="GO" id="GO:0005829">
    <property type="term" value="C:cytosol"/>
    <property type="evidence" value="ECO:0007669"/>
    <property type="project" value="TreeGrafter"/>
</dbReference>
<accession>A0AAW0SWK9</accession>
<evidence type="ECO:0000313" key="2">
    <source>
        <dbReference type="EMBL" id="KAK8379082.1"/>
    </source>
</evidence>
<sequence length="291" mass="31604">MLCVGVAARRGRAWQGVGGRRWCASLVEQGREKLRALGEGEVTLEKDATSGVATITLRNAKRRNALSGRMMVQLADTIHTVSNWTESKAVILQAEGDYFCSGGDLTTVRAISNPRDGLLMSSLMHDTLTRLYTLPAPSVCLVHGPALGGGAEVTTATDFRIFSETGNISFVQGRMGVVTGWGGGTRLARLVRYPTALELLLTGRKIGAEEAVSIGLAEFIVRSDTRLAETEEWMRVRVVDVAEVVRGFKRIVMGARDLPLEESLAEERKIFSPLWGGPANLKALSKNIKHK</sequence>
<dbReference type="InterPro" id="IPR001753">
    <property type="entry name" value="Enoyl-CoA_hydra/iso"/>
</dbReference>
<name>A0AAW0SWK9_SCYPA</name>
<evidence type="ECO:0000256" key="1">
    <source>
        <dbReference type="ARBA" id="ARBA00023239"/>
    </source>
</evidence>
<dbReference type="PANTHER" id="PTHR11941:SF27">
    <property type="entry name" value="ETHYLMALONYL-COA DECARBOXYLASE"/>
    <property type="match status" value="1"/>
</dbReference>
<dbReference type="GO" id="GO:0016829">
    <property type="term" value="F:lyase activity"/>
    <property type="evidence" value="ECO:0007669"/>
    <property type="project" value="UniProtKB-KW"/>
</dbReference>
<evidence type="ECO:0000313" key="3">
    <source>
        <dbReference type="Proteomes" id="UP001487740"/>
    </source>
</evidence>
<dbReference type="Pfam" id="PF00378">
    <property type="entry name" value="ECH_1"/>
    <property type="match status" value="1"/>
</dbReference>
<dbReference type="InterPro" id="IPR029045">
    <property type="entry name" value="ClpP/crotonase-like_dom_sf"/>
</dbReference>
<dbReference type="SUPFAM" id="SSF52096">
    <property type="entry name" value="ClpP/crotonase"/>
    <property type="match status" value="1"/>
</dbReference>
<keyword evidence="3" id="KW-1185">Reference proteome</keyword>
<evidence type="ECO:0008006" key="4">
    <source>
        <dbReference type="Google" id="ProtNLM"/>
    </source>
</evidence>
<dbReference type="Proteomes" id="UP001487740">
    <property type="component" value="Unassembled WGS sequence"/>
</dbReference>